<protein>
    <submittedName>
        <fullName evidence="1">Uncharacterized protein</fullName>
    </submittedName>
</protein>
<dbReference type="OrthoDB" id="10355002at2759"/>
<dbReference type="AlphaFoldDB" id="A0A7J9CVU7"/>
<name>A0A7J9CVU7_GOSGO</name>
<sequence>MLSIGLVVTAAFFIFRVRSLQVQINSGFGQLSLSCFKFRSFQIQVIPSSGMGWTGLGLLLWSNWVEFWLIGLDFWIRGKIDMYLVFLVWFQCFQVLEI</sequence>
<comment type="caution">
    <text evidence="1">The sequence shown here is derived from an EMBL/GenBank/DDBJ whole genome shotgun (WGS) entry which is preliminary data.</text>
</comment>
<evidence type="ECO:0000313" key="2">
    <source>
        <dbReference type="Proteomes" id="UP000593579"/>
    </source>
</evidence>
<accession>A0A7J9CVU7</accession>
<gene>
    <name evidence="1" type="ORF">Gogos_001378</name>
</gene>
<dbReference type="EMBL" id="JABEZY010000013">
    <property type="protein sequence ID" value="MBA0752552.1"/>
    <property type="molecule type" value="Genomic_DNA"/>
</dbReference>
<evidence type="ECO:0000313" key="1">
    <source>
        <dbReference type="EMBL" id="MBA0752552.1"/>
    </source>
</evidence>
<proteinExistence type="predicted"/>
<keyword evidence="2" id="KW-1185">Reference proteome</keyword>
<dbReference type="Proteomes" id="UP000593579">
    <property type="component" value="Unassembled WGS sequence"/>
</dbReference>
<organism evidence="1 2">
    <name type="scientific">Gossypium gossypioides</name>
    <name type="common">Mexican cotton</name>
    <name type="synonym">Selera gossypioides</name>
    <dbReference type="NCBI Taxonomy" id="34282"/>
    <lineage>
        <taxon>Eukaryota</taxon>
        <taxon>Viridiplantae</taxon>
        <taxon>Streptophyta</taxon>
        <taxon>Embryophyta</taxon>
        <taxon>Tracheophyta</taxon>
        <taxon>Spermatophyta</taxon>
        <taxon>Magnoliopsida</taxon>
        <taxon>eudicotyledons</taxon>
        <taxon>Gunneridae</taxon>
        <taxon>Pentapetalae</taxon>
        <taxon>rosids</taxon>
        <taxon>malvids</taxon>
        <taxon>Malvales</taxon>
        <taxon>Malvaceae</taxon>
        <taxon>Malvoideae</taxon>
        <taxon>Gossypium</taxon>
    </lineage>
</organism>
<reference evidence="1 2" key="1">
    <citation type="journal article" date="2019" name="Genome Biol. Evol.">
        <title>Insights into the evolution of the New World diploid cottons (Gossypium, subgenus Houzingenia) based on genome sequencing.</title>
        <authorList>
            <person name="Grover C.E."/>
            <person name="Arick M.A. 2nd"/>
            <person name="Thrash A."/>
            <person name="Conover J.L."/>
            <person name="Sanders W.S."/>
            <person name="Peterson D.G."/>
            <person name="Frelichowski J.E."/>
            <person name="Scheffler J.A."/>
            <person name="Scheffler B.E."/>
            <person name="Wendel J.F."/>
        </authorList>
    </citation>
    <scope>NUCLEOTIDE SEQUENCE [LARGE SCALE GENOMIC DNA]</scope>
    <source>
        <strain evidence="1">5</strain>
        <tissue evidence="1">Leaf</tissue>
    </source>
</reference>